<comment type="similarity">
    <text evidence="1">Belongs to the peptidase A24 family.</text>
</comment>
<dbReference type="AlphaFoldDB" id="A0A6M1R269"/>
<keyword evidence="5" id="KW-1185">Reference proteome</keyword>
<comment type="caution">
    <text evidence="4">The sequence shown here is derived from an EMBL/GenBank/DDBJ whole genome shotgun (WGS) entry which is preliminary data.</text>
</comment>
<dbReference type="PANTHER" id="PTHR30487:SF0">
    <property type="entry name" value="PREPILIN LEADER PEPTIDASE_N-METHYLTRANSFERASE-RELATED"/>
    <property type="match status" value="1"/>
</dbReference>
<dbReference type="Gene3D" id="1.20.120.1220">
    <property type="match status" value="1"/>
</dbReference>
<protein>
    <submittedName>
        <fullName evidence="4">Prepilin peptidase</fullName>
    </submittedName>
</protein>
<gene>
    <name evidence="4" type="ORF">G5C66_13795</name>
</gene>
<dbReference type="GO" id="GO:0006465">
    <property type="term" value="P:signal peptide processing"/>
    <property type="evidence" value="ECO:0007669"/>
    <property type="project" value="TreeGrafter"/>
</dbReference>
<dbReference type="InterPro" id="IPR000045">
    <property type="entry name" value="Prepilin_IV_endopep_pep"/>
</dbReference>
<dbReference type="EMBL" id="JAALAA010000010">
    <property type="protein sequence ID" value="NGN93812.1"/>
    <property type="molecule type" value="Genomic_DNA"/>
</dbReference>
<feature type="transmembrane region" description="Helical" evidence="2">
    <location>
        <begin position="126"/>
        <end position="147"/>
    </location>
</feature>
<evidence type="ECO:0000256" key="1">
    <source>
        <dbReference type="ARBA" id="ARBA00005801"/>
    </source>
</evidence>
<dbReference type="Proteomes" id="UP000483261">
    <property type="component" value="Unassembled WGS sequence"/>
</dbReference>
<proteinExistence type="inferred from homology"/>
<keyword evidence="2" id="KW-0812">Transmembrane</keyword>
<keyword evidence="2" id="KW-1133">Transmembrane helix</keyword>
<evidence type="ECO:0000259" key="3">
    <source>
        <dbReference type="Pfam" id="PF01478"/>
    </source>
</evidence>
<feature type="transmembrane region" description="Helical" evidence="2">
    <location>
        <begin position="44"/>
        <end position="66"/>
    </location>
</feature>
<keyword evidence="2" id="KW-0472">Membrane</keyword>
<feature type="transmembrane region" description="Helical" evidence="2">
    <location>
        <begin position="102"/>
        <end position="119"/>
    </location>
</feature>
<feature type="domain" description="Prepilin type IV endopeptidase peptidase" evidence="3">
    <location>
        <begin position="81"/>
        <end position="188"/>
    </location>
</feature>
<reference evidence="4 5" key="1">
    <citation type="submission" date="2020-02" db="EMBL/GenBank/DDBJ databases">
        <title>Whole-genome analyses of novel actinobacteria.</title>
        <authorList>
            <person name="Sahin N."/>
        </authorList>
    </citation>
    <scope>NUCLEOTIDE SEQUENCE [LARGE SCALE GENOMIC DNA]</scope>
    <source>
        <strain evidence="4 5">KC13</strain>
    </source>
</reference>
<feature type="transmembrane region" description="Helical" evidence="2">
    <location>
        <begin position="73"/>
        <end position="90"/>
    </location>
</feature>
<sequence length="225" mass="23714">MSPGAVVLVSAAVAGVLALGMPAVLRRLPEPADDPPAVPYPTLAAWRPLLPLAVAVSAALAGLLAWRVEPSRLMVAVVPLAPLLVMLAYVDWRVQRLPKLPILAATGVGLALLGAEWLWTRGTEVALGALAGLVIARSAFWLLWRILPHAMGFGDVRLAALVGLVLGRLGWDHLAVGLWAGLAIFGVWGIGRAVAQRSRTAMREPLAYGPFMIWGMLVGVLGVSL</sequence>
<dbReference type="GO" id="GO:0005886">
    <property type="term" value="C:plasma membrane"/>
    <property type="evidence" value="ECO:0007669"/>
    <property type="project" value="TreeGrafter"/>
</dbReference>
<evidence type="ECO:0000313" key="5">
    <source>
        <dbReference type="Proteomes" id="UP000483261"/>
    </source>
</evidence>
<accession>A0A6M1R269</accession>
<organism evidence="4 5">
    <name type="scientific">Nocardioides turkmenicus</name>
    <dbReference type="NCBI Taxonomy" id="2711220"/>
    <lineage>
        <taxon>Bacteria</taxon>
        <taxon>Bacillati</taxon>
        <taxon>Actinomycetota</taxon>
        <taxon>Actinomycetes</taxon>
        <taxon>Propionibacteriales</taxon>
        <taxon>Nocardioidaceae</taxon>
        <taxon>Nocardioides</taxon>
    </lineage>
</organism>
<dbReference type="PANTHER" id="PTHR30487">
    <property type="entry name" value="TYPE 4 PREPILIN-LIKE PROTEINS LEADER PEPTIDE-PROCESSING ENZYME"/>
    <property type="match status" value="1"/>
</dbReference>
<feature type="transmembrane region" description="Helical" evidence="2">
    <location>
        <begin position="174"/>
        <end position="194"/>
    </location>
</feature>
<dbReference type="Pfam" id="PF01478">
    <property type="entry name" value="Peptidase_A24"/>
    <property type="match status" value="1"/>
</dbReference>
<feature type="transmembrane region" description="Helical" evidence="2">
    <location>
        <begin position="206"/>
        <end position="224"/>
    </location>
</feature>
<dbReference type="GO" id="GO:0004190">
    <property type="term" value="F:aspartic-type endopeptidase activity"/>
    <property type="evidence" value="ECO:0007669"/>
    <property type="project" value="InterPro"/>
</dbReference>
<evidence type="ECO:0000313" key="4">
    <source>
        <dbReference type="EMBL" id="NGN93812.1"/>
    </source>
</evidence>
<evidence type="ECO:0000256" key="2">
    <source>
        <dbReference type="SAM" id="Phobius"/>
    </source>
</evidence>
<dbReference type="InterPro" id="IPR050882">
    <property type="entry name" value="Prepilin_peptidase/N-MTase"/>
</dbReference>
<name>A0A6M1R269_9ACTN</name>
<dbReference type="RefSeq" id="WP_165111534.1">
    <property type="nucleotide sequence ID" value="NZ_JAALAA010000010.1"/>
</dbReference>